<dbReference type="InterPro" id="IPR008978">
    <property type="entry name" value="HSP20-like_chaperone"/>
</dbReference>
<dbReference type="InterPro" id="IPR007052">
    <property type="entry name" value="CS_dom"/>
</dbReference>
<dbReference type="SUPFAM" id="SSF48452">
    <property type="entry name" value="TPR-like"/>
    <property type="match status" value="1"/>
</dbReference>
<proteinExistence type="predicted"/>
<keyword evidence="8" id="KW-1185">Reference proteome</keyword>
<dbReference type="PROSITE" id="PS51203">
    <property type="entry name" value="CS"/>
    <property type="match status" value="1"/>
</dbReference>
<dbReference type="SMART" id="SM00028">
    <property type="entry name" value="TPR"/>
    <property type="match status" value="3"/>
</dbReference>
<dbReference type="Gene3D" id="2.60.40.790">
    <property type="match status" value="1"/>
</dbReference>
<feature type="coiled-coil region" evidence="4">
    <location>
        <begin position="652"/>
        <end position="686"/>
    </location>
</feature>
<accession>A0AAW1RQ98</accession>
<dbReference type="GO" id="GO:0051879">
    <property type="term" value="F:Hsp90 protein binding"/>
    <property type="evidence" value="ECO:0007669"/>
    <property type="project" value="TreeGrafter"/>
</dbReference>
<feature type="repeat" description="TPR" evidence="3">
    <location>
        <begin position="11"/>
        <end position="44"/>
    </location>
</feature>
<evidence type="ECO:0000313" key="8">
    <source>
        <dbReference type="Proteomes" id="UP001438707"/>
    </source>
</evidence>
<evidence type="ECO:0000259" key="6">
    <source>
        <dbReference type="PROSITE" id="PS51203"/>
    </source>
</evidence>
<evidence type="ECO:0000256" key="4">
    <source>
        <dbReference type="SAM" id="Coils"/>
    </source>
</evidence>
<feature type="domain" description="CS" evidence="6">
    <location>
        <begin position="523"/>
        <end position="627"/>
    </location>
</feature>
<evidence type="ECO:0000256" key="3">
    <source>
        <dbReference type="PROSITE-ProRule" id="PRU00339"/>
    </source>
</evidence>
<name>A0AAW1RQ98_9CHLO</name>
<sequence>MASAEFRSVKAEHFKKRGDEAVKLGNFRDAWNMYTEAAKAEPDKEVMARVLSNRAMAYSKGGRHADALADAEKAVSLAPAWDKPHMRQGTALLGLQRLPEAVGAFVRAWKVSSGSKDCEKMVWTALQKLTRQELVEGMLEHLEQMEAQGILQAAQQEECSMDRMVEAGITYLRRQHNGPLRTSPHLLMYGNWLKHKATPQEAYSERAAIFCSAKTYLQARADAQQAVFLWKEKLQAEIPPTLVTKQALTQAYQRLGEGFLAEKGNPDAKYPQALKAFRQGLSLHADSAGLQQGIEAAGPLVSADQIEKIEQEVRADEGRASSAASLSGGSEPSMILDALLSFPEAKQTGLSGRPRELLKQGLAAAAQLPQHAVMLEGIQKRPGGRGMQMRISLTVSSPASADAVIQSFQDRAAAALDQPDLATALGPLDAGALQIHKPAGSMQPVTNPEAGLGRPASSSADGDTEKQLAKPAQPKSELELPYKMYRLVRANGRLAERPNKHPFCMSRVYYDATEKPEEVWTEIADGSCRWRQSGSEIKVICLKVPQELTGAQLEVRIEPYRVRVARRGGEEVYFEGELERGIVPRESIWEAGQGTAEDGFMLHLHKMNLELLRQHWQHSEMWWPRLLRHHSPIAWDDYEKDYSDLPAPVMQQHKAAEAIKDAERKLENSEKSVRDILQERDDIRKRTRQERLHEMRTGTRASWVAINRRWGAEARIVSAAPP</sequence>
<dbReference type="InterPro" id="IPR019734">
    <property type="entry name" value="TPR_rpt"/>
</dbReference>
<gene>
    <name evidence="7" type="ORF">WJX74_007021</name>
</gene>
<dbReference type="SUPFAM" id="SSF49764">
    <property type="entry name" value="HSP20-like chaperones"/>
    <property type="match status" value="1"/>
</dbReference>
<dbReference type="Proteomes" id="UP001438707">
    <property type="component" value="Unassembled WGS sequence"/>
</dbReference>
<keyword evidence="4" id="KW-0175">Coiled coil</keyword>
<dbReference type="PANTHER" id="PTHR22904">
    <property type="entry name" value="TPR REPEAT CONTAINING PROTEIN"/>
    <property type="match status" value="1"/>
</dbReference>
<evidence type="ECO:0000256" key="5">
    <source>
        <dbReference type="SAM" id="MobiDB-lite"/>
    </source>
</evidence>
<protein>
    <recommendedName>
        <fullName evidence="6">CS domain-containing protein</fullName>
    </recommendedName>
</protein>
<evidence type="ECO:0000256" key="2">
    <source>
        <dbReference type="ARBA" id="ARBA00022803"/>
    </source>
</evidence>
<reference evidence="7 8" key="1">
    <citation type="journal article" date="2024" name="Nat. Commun.">
        <title>Phylogenomics reveals the evolutionary origins of lichenization in chlorophyte algae.</title>
        <authorList>
            <person name="Puginier C."/>
            <person name="Libourel C."/>
            <person name="Otte J."/>
            <person name="Skaloud P."/>
            <person name="Haon M."/>
            <person name="Grisel S."/>
            <person name="Petersen M."/>
            <person name="Berrin J.G."/>
            <person name="Delaux P.M."/>
            <person name="Dal Grande F."/>
            <person name="Keller J."/>
        </authorList>
    </citation>
    <scope>NUCLEOTIDE SEQUENCE [LARGE SCALE GENOMIC DNA]</scope>
    <source>
        <strain evidence="7 8">SAG 2145</strain>
    </source>
</reference>
<evidence type="ECO:0000313" key="7">
    <source>
        <dbReference type="EMBL" id="KAK9835735.1"/>
    </source>
</evidence>
<evidence type="ECO:0000256" key="1">
    <source>
        <dbReference type="ARBA" id="ARBA00022737"/>
    </source>
</evidence>
<dbReference type="PROSITE" id="PS50005">
    <property type="entry name" value="TPR"/>
    <property type="match status" value="1"/>
</dbReference>
<dbReference type="AlphaFoldDB" id="A0AAW1RQ98"/>
<feature type="region of interest" description="Disordered" evidence="5">
    <location>
        <begin position="439"/>
        <end position="475"/>
    </location>
</feature>
<organism evidence="7 8">
    <name type="scientific">Apatococcus lobatus</name>
    <dbReference type="NCBI Taxonomy" id="904363"/>
    <lineage>
        <taxon>Eukaryota</taxon>
        <taxon>Viridiplantae</taxon>
        <taxon>Chlorophyta</taxon>
        <taxon>core chlorophytes</taxon>
        <taxon>Trebouxiophyceae</taxon>
        <taxon>Chlorellales</taxon>
        <taxon>Chlorellaceae</taxon>
        <taxon>Apatococcus</taxon>
    </lineage>
</organism>
<dbReference type="InterPro" id="IPR011990">
    <property type="entry name" value="TPR-like_helical_dom_sf"/>
</dbReference>
<dbReference type="Gene3D" id="1.25.40.10">
    <property type="entry name" value="Tetratricopeptide repeat domain"/>
    <property type="match status" value="2"/>
</dbReference>
<keyword evidence="1" id="KW-0677">Repeat</keyword>
<dbReference type="CDD" id="cd06467">
    <property type="entry name" value="p23_NUDC_like"/>
    <property type="match status" value="1"/>
</dbReference>
<keyword evidence="2 3" id="KW-0802">TPR repeat</keyword>
<dbReference type="PANTHER" id="PTHR22904:SF533">
    <property type="entry name" value="HSP70-HSP90 ORGANIZING PROTEIN 3"/>
    <property type="match status" value="1"/>
</dbReference>
<dbReference type="EMBL" id="JALJOS010000008">
    <property type="protein sequence ID" value="KAK9835735.1"/>
    <property type="molecule type" value="Genomic_DNA"/>
</dbReference>
<comment type="caution">
    <text evidence="7">The sequence shown here is derived from an EMBL/GenBank/DDBJ whole genome shotgun (WGS) entry which is preliminary data.</text>
</comment>